<evidence type="ECO:0000313" key="2">
    <source>
        <dbReference type="Proteomes" id="UP001371456"/>
    </source>
</evidence>
<reference evidence="1 2" key="1">
    <citation type="submission" date="2024-02" db="EMBL/GenBank/DDBJ databases">
        <title>de novo genome assembly of Solanum bulbocastanum strain 11H21.</title>
        <authorList>
            <person name="Hosaka A.J."/>
        </authorList>
    </citation>
    <scope>NUCLEOTIDE SEQUENCE [LARGE SCALE GENOMIC DNA]</scope>
    <source>
        <tissue evidence="1">Young leaves</tissue>
    </source>
</reference>
<organism evidence="1 2">
    <name type="scientific">Solanum bulbocastanum</name>
    <name type="common">Wild potato</name>
    <dbReference type="NCBI Taxonomy" id="147425"/>
    <lineage>
        <taxon>Eukaryota</taxon>
        <taxon>Viridiplantae</taxon>
        <taxon>Streptophyta</taxon>
        <taxon>Embryophyta</taxon>
        <taxon>Tracheophyta</taxon>
        <taxon>Spermatophyta</taxon>
        <taxon>Magnoliopsida</taxon>
        <taxon>eudicotyledons</taxon>
        <taxon>Gunneridae</taxon>
        <taxon>Pentapetalae</taxon>
        <taxon>asterids</taxon>
        <taxon>lamiids</taxon>
        <taxon>Solanales</taxon>
        <taxon>Solanaceae</taxon>
        <taxon>Solanoideae</taxon>
        <taxon>Solaneae</taxon>
        <taxon>Solanum</taxon>
    </lineage>
</organism>
<accession>A0AAN8TR17</accession>
<comment type="caution">
    <text evidence="1">The sequence shown here is derived from an EMBL/GenBank/DDBJ whole genome shotgun (WGS) entry which is preliminary data.</text>
</comment>
<proteinExistence type="predicted"/>
<protein>
    <submittedName>
        <fullName evidence="1">Uncharacterized protein</fullName>
    </submittedName>
</protein>
<evidence type="ECO:0000313" key="1">
    <source>
        <dbReference type="EMBL" id="KAK6791625.1"/>
    </source>
</evidence>
<gene>
    <name evidence="1" type="ORF">RDI58_010706</name>
</gene>
<dbReference type="EMBL" id="JBANQN010000004">
    <property type="protein sequence ID" value="KAK6791625.1"/>
    <property type="molecule type" value="Genomic_DNA"/>
</dbReference>
<name>A0AAN8TR17_SOLBU</name>
<sequence length="94" mass="10738">MLRVAKHPIDEEKKPVHRDNFYSWCFHFCETSSIWTCYYETPLLLIHDVSEMMTSIPTGSSGAPTSEYVLSPTIASVAAPYKAMSDQLEHLSRR</sequence>
<dbReference type="Proteomes" id="UP001371456">
    <property type="component" value="Unassembled WGS sequence"/>
</dbReference>
<dbReference type="AlphaFoldDB" id="A0AAN8TR17"/>
<keyword evidence="2" id="KW-1185">Reference proteome</keyword>